<accession>A0A849HDA2</accession>
<sequence>MRRTRAAAVGTILLGVTTALASAPVYAASPPSRAGAASASGPLDLGPAGLAESRTSREVQPGVTWTQIVRGAADPAVRWVVEVGIPSGSTSPDPDAPPRAIQDETSAVAFASRLTAAGFPARAERVLQPAMADVPAGELGWRVRLERTFATQAEANAQSARLRAAGFSGRAWYAGWDGTSSARGPWTVNVVTIDPKRFKGTLGGTYGPDLEKRETPSWLNSYERASVTLNAGFFVFDPKAGAEGDPAGAAVYDGILESEPVGSRPVLLLDRKAKRTNVIRPTWSAQVRLPSGVRELDGLNRVPGLIRNCGGTSDDVVTALPLHDVTCTDGDELVLFTTAFGASTPAGAGAEAVLDRQGRVVSVAQTRGVQLGDGQRSIQGIGSDAALVSALQPGDRVRTDTELRSGGRPVDLPGRAVINGGPELVRDGQVHVTQRQDGMVHPGEPSFAYGWVLQRNPRTFAGVDAAGRTLFVTVDGRQLGELGLSIPETAAVARSLGMVEAMNLDGGGSTALVVDDRLVSHPSDAAGERAVGDAIFIR</sequence>
<dbReference type="RefSeq" id="WP_171242880.1">
    <property type="nucleotide sequence ID" value="NZ_JABEPQ010000001.1"/>
</dbReference>
<feature type="domain" description="Phosphodiester glycosidase" evidence="2">
    <location>
        <begin position="351"/>
        <end position="537"/>
    </location>
</feature>
<dbReference type="EMBL" id="JABEPQ010000001">
    <property type="protein sequence ID" value="NNM45915.1"/>
    <property type="molecule type" value="Genomic_DNA"/>
</dbReference>
<organism evidence="3 4">
    <name type="scientific">Knoellia koreensis</name>
    <dbReference type="NCBI Taxonomy" id="2730921"/>
    <lineage>
        <taxon>Bacteria</taxon>
        <taxon>Bacillati</taxon>
        <taxon>Actinomycetota</taxon>
        <taxon>Actinomycetes</taxon>
        <taxon>Micrococcales</taxon>
        <taxon>Intrasporangiaceae</taxon>
        <taxon>Knoellia</taxon>
    </lineage>
</organism>
<feature type="signal peptide" evidence="1">
    <location>
        <begin position="1"/>
        <end position="21"/>
    </location>
</feature>
<keyword evidence="4" id="KW-1185">Reference proteome</keyword>
<protein>
    <submittedName>
        <fullName evidence="3">Sporulation domain-containing protein</fullName>
    </submittedName>
</protein>
<dbReference type="InterPro" id="IPR018711">
    <property type="entry name" value="NAGPA"/>
</dbReference>
<dbReference type="Proteomes" id="UP000588586">
    <property type="component" value="Unassembled WGS sequence"/>
</dbReference>
<dbReference type="Pfam" id="PF09992">
    <property type="entry name" value="NAGPA"/>
    <property type="match status" value="1"/>
</dbReference>
<evidence type="ECO:0000313" key="3">
    <source>
        <dbReference type="EMBL" id="NNM45915.1"/>
    </source>
</evidence>
<reference evidence="3 4" key="1">
    <citation type="submission" date="2020-04" db="EMBL/GenBank/DDBJ databases">
        <title>Knoellia sp. isolate from air conditioner.</title>
        <authorList>
            <person name="Chea S."/>
            <person name="Kim D.-U."/>
        </authorList>
    </citation>
    <scope>NUCLEOTIDE SEQUENCE [LARGE SCALE GENOMIC DNA]</scope>
    <source>
        <strain evidence="3 4">DB2414S</strain>
    </source>
</reference>
<comment type="caution">
    <text evidence="3">The sequence shown here is derived from an EMBL/GenBank/DDBJ whole genome shotgun (WGS) entry which is preliminary data.</text>
</comment>
<dbReference type="PANTHER" id="PTHR40446:SF2">
    <property type="entry name" value="N-ACETYLGLUCOSAMINE-1-PHOSPHODIESTER ALPHA-N-ACETYLGLUCOSAMINIDASE"/>
    <property type="match status" value="1"/>
</dbReference>
<evidence type="ECO:0000259" key="2">
    <source>
        <dbReference type="Pfam" id="PF09992"/>
    </source>
</evidence>
<keyword evidence="1" id="KW-0732">Signal</keyword>
<evidence type="ECO:0000256" key="1">
    <source>
        <dbReference type="SAM" id="SignalP"/>
    </source>
</evidence>
<proteinExistence type="predicted"/>
<feature type="chain" id="PRO_5032361974" evidence="1">
    <location>
        <begin position="22"/>
        <end position="538"/>
    </location>
</feature>
<gene>
    <name evidence="3" type="ORF">HJG52_07830</name>
</gene>
<dbReference type="PANTHER" id="PTHR40446">
    <property type="entry name" value="N-ACETYLGLUCOSAMINE-1-PHOSPHODIESTER ALPHA-N-ACETYLGLUCOSAMINIDASE"/>
    <property type="match status" value="1"/>
</dbReference>
<dbReference type="AlphaFoldDB" id="A0A849HDA2"/>
<name>A0A849HDA2_9MICO</name>
<evidence type="ECO:0000313" key="4">
    <source>
        <dbReference type="Proteomes" id="UP000588586"/>
    </source>
</evidence>